<name>A0ABW6PUY7_9NOCA</name>
<dbReference type="Proteomes" id="UP001601444">
    <property type="component" value="Unassembled WGS sequence"/>
</dbReference>
<reference evidence="2 3" key="1">
    <citation type="submission" date="2024-10" db="EMBL/GenBank/DDBJ databases">
        <title>The Natural Products Discovery Center: Release of the First 8490 Sequenced Strains for Exploring Actinobacteria Biosynthetic Diversity.</title>
        <authorList>
            <person name="Kalkreuter E."/>
            <person name="Kautsar S.A."/>
            <person name="Yang D."/>
            <person name="Bader C.D."/>
            <person name="Teijaro C.N."/>
            <person name="Fluegel L."/>
            <person name="Davis C.M."/>
            <person name="Simpson J.R."/>
            <person name="Lauterbach L."/>
            <person name="Steele A.D."/>
            <person name="Gui C."/>
            <person name="Meng S."/>
            <person name="Li G."/>
            <person name="Viehrig K."/>
            <person name="Ye F."/>
            <person name="Su P."/>
            <person name="Kiefer A.F."/>
            <person name="Nichols A."/>
            <person name="Cepeda A.J."/>
            <person name="Yan W."/>
            <person name="Fan B."/>
            <person name="Jiang Y."/>
            <person name="Adhikari A."/>
            <person name="Zheng C.-J."/>
            <person name="Schuster L."/>
            <person name="Cowan T.M."/>
            <person name="Smanski M.J."/>
            <person name="Chevrette M.G."/>
            <person name="De Carvalho L.P.S."/>
            <person name="Shen B."/>
        </authorList>
    </citation>
    <scope>NUCLEOTIDE SEQUENCE [LARGE SCALE GENOMIC DNA]</scope>
    <source>
        <strain evidence="2 3">NPDC004045</strain>
    </source>
</reference>
<protein>
    <submittedName>
        <fullName evidence="2">PH domain-containing protein</fullName>
    </submittedName>
</protein>
<accession>A0ABW6PUY7</accession>
<dbReference type="SUPFAM" id="SSF50729">
    <property type="entry name" value="PH domain-like"/>
    <property type="match status" value="1"/>
</dbReference>
<comment type="caution">
    <text evidence="2">The sequence shown here is derived from an EMBL/GenBank/DDBJ whole genome shotgun (WGS) entry which is preliminary data.</text>
</comment>
<organism evidence="2 3">
    <name type="scientific">Nocardia thailandica</name>
    <dbReference type="NCBI Taxonomy" id="257275"/>
    <lineage>
        <taxon>Bacteria</taxon>
        <taxon>Bacillati</taxon>
        <taxon>Actinomycetota</taxon>
        <taxon>Actinomycetes</taxon>
        <taxon>Mycobacteriales</taxon>
        <taxon>Nocardiaceae</taxon>
        <taxon>Nocardia</taxon>
    </lineage>
</organism>
<dbReference type="EMBL" id="JBIAMX010000019">
    <property type="protein sequence ID" value="MFF0546214.1"/>
    <property type="molecule type" value="Genomic_DNA"/>
</dbReference>
<dbReference type="RefSeq" id="WP_043647382.1">
    <property type="nucleotide sequence ID" value="NZ_JBIAMX010000019.1"/>
</dbReference>
<keyword evidence="3" id="KW-1185">Reference proteome</keyword>
<sequence length="125" mass="13900">MGLISGMMGNAGPIEPASAQQEFGRLLGNGEQIYAGFLLVRDAMLFTNRRLIMVDKQGISGKRTSYHSIPYRSISHFSVETAGHLDLDAELYIWIGSDPSPIKQKFNRQVDIYEVQGILSHFIAV</sequence>
<dbReference type="PANTHER" id="PTHR35796">
    <property type="entry name" value="HYPOTHETICAL CYTOSOLIC PROTEIN"/>
    <property type="match status" value="1"/>
</dbReference>
<dbReference type="Pfam" id="PF08000">
    <property type="entry name" value="bPH_1"/>
    <property type="match status" value="1"/>
</dbReference>
<evidence type="ECO:0000313" key="2">
    <source>
        <dbReference type="EMBL" id="MFF0546214.1"/>
    </source>
</evidence>
<proteinExistence type="predicted"/>
<gene>
    <name evidence="2" type="ORF">ACFYTF_25605</name>
</gene>
<dbReference type="InterPro" id="IPR012544">
    <property type="entry name" value="PHb"/>
</dbReference>
<feature type="domain" description="Bacterial Pleckstrin homology" evidence="1">
    <location>
        <begin position="2"/>
        <end position="122"/>
    </location>
</feature>
<dbReference type="CDD" id="cd13225">
    <property type="entry name" value="PH-like_bacteria"/>
    <property type="match status" value="1"/>
</dbReference>
<dbReference type="InterPro" id="IPR037063">
    <property type="entry name" value="PHb_sf"/>
</dbReference>
<dbReference type="Gene3D" id="2.30.29.50">
    <property type="entry name" value="Bacterial Pleckstrin homology domain"/>
    <property type="match status" value="1"/>
</dbReference>
<dbReference type="PANTHER" id="PTHR35796:SF3">
    <property type="entry name" value="BHLH DOMAIN-CONTAINING PROTEIN"/>
    <property type="match status" value="1"/>
</dbReference>
<evidence type="ECO:0000313" key="3">
    <source>
        <dbReference type="Proteomes" id="UP001601444"/>
    </source>
</evidence>
<evidence type="ECO:0000259" key="1">
    <source>
        <dbReference type="Pfam" id="PF08000"/>
    </source>
</evidence>